<reference evidence="1 2" key="1">
    <citation type="submission" date="2019-07" db="EMBL/GenBank/DDBJ databases">
        <title>Serratia strains were isolated from fresh produce.</title>
        <authorList>
            <person name="Cho G.-S."/>
            <person name="Stein M."/>
            <person name="Lee W."/>
            <person name="Suh S.H."/>
            <person name="Franz C.M.A.P."/>
        </authorList>
    </citation>
    <scope>NUCLEOTIDE SEQUENCE [LARGE SCALE GENOMIC DNA]</scope>
    <source>
        <strain evidence="1 2">S16</strain>
    </source>
</reference>
<protein>
    <submittedName>
        <fullName evidence="1">Pilus assembly protein PilM</fullName>
    </submittedName>
</protein>
<dbReference type="EMBL" id="VOUQ01000015">
    <property type="protein sequence ID" value="TXE28320.1"/>
    <property type="molecule type" value="Genomic_DNA"/>
</dbReference>
<evidence type="ECO:0000313" key="1">
    <source>
        <dbReference type="EMBL" id="TXE28320.1"/>
    </source>
</evidence>
<dbReference type="RefSeq" id="WP_147882500.1">
    <property type="nucleotide sequence ID" value="NZ_VOUQ01000015.1"/>
</dbReference>
<dbReference type="Gene3D" id="3.30.450.360">
    <property type="match status" value="1"/>
</dbReference>
<gene>
    <name evidence="1" type="ORF">FOT62_21360</name>
</gene>
<organism evidence="1 2">
    <name type="scientific">Serratia marcescens</name>
    <dbReference type="NCBI Taxonomy" id="615"/>
    <lineage>
        <taxon>Bacteria</taxon>
        <taxon>Pseudomonadati</taxon>
        <taxon>Pseudomonadota</taxon>
        <taxon>Gammaproteobacteria</taxon>
        <taxon>Enterobacterales</taxon>
        <taxon>Yersiniaceae</taxon>
        <taxon>Serratia</taxon>
    </lineage>
</organism>
<dbReference type="Proteomes" id="UP000321126">
    <property type="component" value="Unassembled WGS sequence"/>
</dbReference>
<sequence length="143" mass="15772">MIYWIFAAFLGFLVYTQVPVRHQAGVQEHAAVSDTRLQAIQTVRYMNVLNDWRYDHPGQPDGAISDATLGWSPVPGLNNLIAGGRTWVWQPDAPGLMAALLQQTRQSALTGRVSNRRLHDAHGNDMQVSVPSGVPDGSLVWLN</sequence>
<comment type="caution">
    <text evidence="1">The sequence shown here is derived from an EMBL/GenBank/DDBJ whole genome shotgun (WGS) entry which is preliminary data.</text>
</comment>
<proteinExistence type="predicted"/>
<accession>A0A5C7BW49</accession>
<evidence type="ECO:0000313" key="2">
    <source>
        <dbReference type="Proteomes" id="UP000321126"/>
    </source>
</evidence>
<dbReference type="AlphaFoldDB" id="A0A5C7BW49"/>
<dbReference type="Pfam" id="PF07419">
    <property type="entry name" value="PilM"/>
    <property type="match status" value="1"/>
</dbReference>
<name>A0A5C7BW49_SERMA</name>
<dbReference type="InterPro" id="IPR009987">
    <property type="entry name" value="IM_PilM"/>
</dbReference>